<dbReference type="EMBL" id="MN740569">
    <property type="protein sequence ID" value="QHU34382.1"/>
    <property type="molecule type" value="Genomic_DNA"/>
</dbReference>
<sequence length="68" mass="7762">MSFEQHDIVGWVKKVNYIYVVISKSATDNGVDTMYTITPTKNFQLPGGVIKTELNRNVPLRELYDILS</sequence>
<dbReference type="AlphaFoldDB" id="A0A6C0LYQ1"/>
<evidence type="ECO:0000313" key="1">
    <source>
        <dbReference type="EMBL" id="QHU34382.1"/>
    </source>
</evidence>
<accession>A0A6C0LYQ1</accession>
<name>A0A6C0LYQ1_9ZZZZ</name>
<proteinExistence type="predicted"/>
<protein>
    <submittedName>
        <fullName evidence="1">Uncharacterized protein</fullName>
    </submittedName>
</protein>
<reference evidence="1" key="1">
    <citation type="journal article" date="2020" name="Nature">
        <title>Giant virus diversity and host interactions through global metagenomics.</title>
        <authorList>
            <person name="Schulz F."/>
            <person name="Roux S."/>
            <person name="Paez-Espino D."/>
            <person name="Jungbluth S."/>
            <person name="Walsh D.A."/>
            <person name="Denef V.J."/>
            <person name="McMahon K.D."/>
            <person name="Konstantinidis K.T."/>
            <person name="Eloe-Fadrosh E.A."/>
            <person name="Kyrpides N.C."/>
            <person name="Woyke T."/>
        </authorList>
    </citation>
    <scope>NUCLEOTIDE SEQUENCE</scope>
    <source>
        <strain evidence="1">GVMAG-S-1016713-123</strain>
    </source>
</reference>
<organism evidence="1">
    <name type="scientific">viral metagenome</name>
    <dbReference type="NCBI Taxonomy" id="1070528"/>
    <lineage>
        <taxon>unclassified sequences</taxon>
        <taxon>metagenomes</taxon>
        <taxon>organismal metagenomes</taxon>
    </lineage>
</organism>